<dbReference type="Proteomes" id="UP001500620">
    <property type="component" value="Unassembled WGS sequence"/>
</dbReference>
<accession>A0ABP8DWM1</accession>
<dbReference type="PROSITE" id="PS51114">
    <property type="entry name" value="FBA"/>
    <property type="match status" value="1"/>
</dbReference>
<evidence type="ECO:0000313" key="2">
    <source>
        <dbReference type="EMBL" id="GAA4264351.1"/>
    </source>
</evidence>
<dbReference type="EMBL" id="BAABAT010000163">
    <property type="protein sequence ID" value="GAA4264351.1"/>
    <property type="molecule type" value="Genomic_DNA"/>
</dbReference>
<keyword evidence="3" id="KW-1185">Reference proteome</keyword>
<dbReference type="InterPro" id="IPR007397">
    <property type="entry name" value="F-box-assoc_dom"/>
</dbReference>
<gene>
    <name evidence="2" type="ORF">GCM10022255_117190</name>
</gene>
<proteinExistence type="predicted"/>
<comment type="caution">
    <text evidence="2">The sequence shown here is derived from an EMBL/GenBank/DDBJ whole genome shotgun (WGS) entry which is preliminary data.</text>
</comment>
<organism evidence="2 3">
    <name type="scientific">Dactylosporangium darangshiense</name>
    <dbReference type="NCBI Taxonomy" id="579108"/>
    <lineage>
        <taxon>Bacteria</taxon>
        <taxon>Bacillati</taxon>
        <taxon>Actinomycetota</taxon>
        <taxon>Actinomycetes</taxon>
        <taxon>Micromonosporales</taxon>
        <taxon>Micromonosporaceae</taxon>
        <taxon>Dactylosporangium</taxon>
    </lineage>
</organism>
<reference evidence="3" key="1">
    <citation type="journal article" date="2019" name="Int. J. Syst. Evol. Microbiol.">
        <title>The Global Catalogue of Microorganisms (GCM) 10K type strain sequencing project: providing services to taxonomists for standard genome sequencing and annotation.</title>
        <authorList>
            <consortium name="The Broad Institute Genomics Platform"/>
            <consortium name="The Broad Institute Genome Sequencing Center for Infectious Disease"/>
            <person name="Wu L."/>
            <person name="Ma J."/>
        </authorList>
    </citation>
    <scope>NUCLEOTIDE SEQUENCE [LARGE SCALE GENOMIC DNA]</scope>
    <source>
        <strain evidence="3">JCM 17441</strain>
    </source>
</reference>
<evidence type="ECO:0000313" key="3">
    <source>
        <dbReference type="Proteomes" id="UP001500620"/>
    </source>
</evidence>
<evidence type="ECO:0000259" key="1">
    <source>
        <dbReference type="PROSITE" id="PS51114"/>
    </source>
</evidence>
<feature type="domain" description="FBA" evidence="1">
    <location>
        <begin position="1"/>
        <end position="19"/>
    </location>
</feature>
<sequence>MWLGWRGPSVSGSKVAVESDPLPVAEVAMLPDTFFIVVGAVEDEWDNVDDLGHAPAVWDDRFVLVAVDAQRELVRARLWRRELTERVAGRPLVFDGSVVLTDGSLRIGEAVGPASLRYRLVAPGKSVRLRIWADGRDLPVELDIVVLIE</sequence>
<name>A0ABP8DWM1_9ACTN</name>
<protein>
    <recommendedName>
        <fullName evidence="1">FBA domain-containing protein</fullName>
    </recommendedName>
</protein>